<dbReference type="GO" id="GO:0051287">
    <property type="term" value="F:NAD binding"/>
    <property type="evidence" value="ECO:0007669"/>
    <property type="project" value="InterPro"/>
</dbReference>
<dbReference type="InterPro" id="IPR001135">
    <property type="entry name" value="NADH_Q_OxRdtase_suD"/>
</dbReference>
<sequence length="491" mass="55614">MPTRRLTVRNKQRWELGRVPILEEALFRKRILEEVASGARLANFFGLLEENGQLRLFALLGEEEASNLHFYSFRMPKGALSFQSLTPELPQAYGFEREIAEQFSMKPEGHPWLKPLRKPISGDTGFFQAKGEEIHEVAVGPVHAGIIEPGHFRFSCHGEEILNLEIHLGYQHRGIEKMMPEVTPERRVLLAESIAGDTVLGHAIAYCSAIESLTTCHISPRAEALRAVALELERLSNHTGDLGALGADIGFLSASAYFGRVRGKFLNLLMELTGNRYGRSFCRPGGVFFDMDSKMIDNFKRRLEIAKKDIQEISDLFFMRPSVLSRLENTGVVSAEMVKQWGFVGPAARAAGYAHDVRMDYPHGMYRFHQIPISLGNNGDVYSRAMVRWLESRRSIDFLLELLERMPKGEILTPIGRLKEQHMALSMVEGWRGEIIHMAVTGRDSQITRYKIKDPSFHNWRALELAVRGEQISDFPLCNKSFNLSYAGHDL</sequence>
<dbReference type="InterPro" id="IPR052197">
    <property type="entry name" value="ComplexI_49kDa-like"/>
</dbReference>
<dbReference type="Pfam" id="PF00346">
    <property type="entry name" value="Complex1_49kDa"/>
    <property type="match status" value="2"/>
</dbReference>
<accession>A0A2H0LL99</accession>
<dbReference type="InterPro" id="IPR029014">
    <property type="entry name" value="NiFe-Hase_large"/>
</dbReference>
<evidence type="ECO:0000313" key="4">
    <source>
        <dbReference type="Proteomes" id="UP000230859"/>
    </source>
</evidence>
<dbReference type="GO" id="GO:0016651">
    <property type="term" value="F:oxidoreductase activity, acting on NAD(P)H"/>
    <property type="evidence" value="ECO:0007669"/>
    <property type="project" value="InterPro"/>
</dbReference>
<comment type="caution">
    <text evidence="3">The sequence shown here is derived from an EMBL/GenBank/DDBJ whole genome shotgun (WGS) entry which is preliminary data.</text>
</comment>
<organism evidence="3 4">
    <name type="scientific">Candidatus Abzuiibacterium crystallinum</name>
    <dbReference type="NCBI Taxonomy" id="1974748"/>
    <lineage>
        <taxon>Bacteria</taxon>
        <taxon>Pseudomonadati</taxon>
        <taxon>Candidatus Omnitrophota</taxon>
        <taxon>Candidatus Abzuiibacterium</taxon>
    </lineage>
</organism>
<gene>
    <name evidence="3" type="ORF">COV74_09955</name>
</gene>
<dbReference type="PANTHER" id="PTHR43485:SF1">
    <property type="entry name" value="FORMATE HYDROGENLYASE SUBUNIT 5-RELATED"/>
    <property type="match status" value="1"/>
</dbReference>
<dbReference type="EMBL" id="PCVY01000074">
    <property type="protein sequence ID" value="PIQ85158.1"/>
    <property type="molecule type" value="Genomic_DNA"/>
</dbReference>
<feature type="domain" description="NADH-quinone oxidoreductase subunit D" evidence="2">
    <location>
        <begin position="248"/>
        <end position="413"/>
    </location>
</feature>
<dbReference type="AlphaFoldDB" id="A0A2H0LL99"/>
<keyword evidence="1" id="KW-0560">Oxidoreductase</keyword>
<dbReference type="GO" id="GO:0048038">
    <property type="term" value="F:quinone binding"/>
    <property type="evidence" value="ECO:0007669"/>
    <property type="project" value="InterPro"/>
</dbReference>
<dbReference type="Gene3D" id="1.10.645.10">
    <property type="entry name" value="Cytochrome-c3 Hydrogenase, chain B"/>
    <property type="match status" value="1"/>
</dbReference>
<dbReference type="InterPro" id="IPR037232">
    <property type="entry name" value="NADH_quin_OxRdtase_su_C/D-like"/>
</dbReference>
<evidence type="ECO:0000256" key="1">
    <source>
        <dbReference type="ARBA" id="ARBA00023002"/>
    </source>
</evidence>
<evidence type="ECO:0000313" key="3">
    <source>
        <dbReference type="EMBL" id="PIQ85158.1"/>
    </source>
</evidence>
<protein>
    <submittedName>
        <fullName evidence="3">Hydrogenase</fullName>
    </submittedName>
</protein>
<reference evidence="3 4" key="1">
    <citation type="submission" date="2017-09" db="EMBL/GenBank/DDBJ databases">
        <title>Depth-based differentiation of microbial function through sediment-hosted aquifers and enrichment of novel symbionts in the deep terrestrial subsurface.</title>
        <authorList>
            <person name="Probst A.J."/>
            <person name="Ladd B."/>
            <person name="Jarett J.K."/>
            <person name="Geller-Mcgrath D.E."/>
            <person name="Sieber C.M."/>
            <person name="Emerson J.B."/>
            <person name="Anantharaman K."/>
            <person name="Thomas B.C."/>
            <person name="Malmstrom R."/>
            <person name="Stieglmeier M."/>
            <person name="Klingl A."/>
            <person name="Woyke T."/>
            <person name="Ryan C.M."/>
            <person name="Banfield J.F."/>
        </authorList>
    </citation>
    <scope>NUCLEOTIDE SEQUENCE [LARGE SCALE GENOMIC DNA]</scope>
    <source>
        <strain evidence="3">CG11_big_fil_rev_8_21_14_0_20_45_26</strain>
    </source>
</reference>
<dbReference type="SUPFAM" id="SSF143243">
    <property type="entry name" value="Nqo5-like"/>
    <property type="match status" value="1"/>
</dbReference>
<name>A0A2H0LL99_9BACT</name>
<feature type="domain" description="NADH-quinone oxidoreductase subunit D" evidence="2">
    <location>
        <begin position="423"/>
        <end position="487"/>
    </location>
</feature>
<dbReference type="SUPFAM" id="SSF56762">
    <property type="entry name" value="HydB/Nqo4-like"/>
    <property type="match status" value="1"/>
</dbReference>
<dbReference type="Proteomes" id="UP000230859">
    <property type="component" value="Unassembled WGS sequence"/>
</dbReference>
<dbReference type="PANTHER" id="PTHR43485">
    <property type="entry name" value="HYDROGENASE-4 COMPONENT G"/>
    <property type="match status" value="1"/>
</dbReference>
<evidence type="ECO:0000259" key="2">
    <source>
        <dbReference type="Pfam" id="PF00346"/>
    </source>
</evidence>
<proteinExistence type="predicted"/>